<feature type="region of interest" description="Disordered" evidence="4">
    <location>
        <begin position="172"/>
        <end position="244"/>
    </location>
</feature>
<evidence type="ECO:0000259" key="5">
    <source>
        <dbReference type="Pfam" id="PF01576"/>
    </source>
</evidence>
<dbReference type="CTD" id="92922"/>
<feature type="compositionally biased region" description="Polar residues" evidence="4">
    <location>
        <begin position="276"/>
        <end position="286"/>
    </location>
</feature>
<evidence type="ECO:0000256" key="2">
    <source>
        <dbReference type="ARBA" id="ARBA00040149"/>
    </source>
</evidence>
<dbReference type="FunCoup" id="A0A2I4ANB5">
    <property type="interactions" value="1546"/>
</dbReference>
<sequence>MNHTPSPHLSEDGKNTGGSLLCSFGLGSDRGIRSPDSLAHTPSPTRETPSSSPPLLLSPGLGGLGFGSLCDGAGADWESREELRLRELEEARARAAQMEKTMRWWSDCTANWREKWSKVRAERNRARDEIRQLRQRLDTLTKELTGVRRERQELASENETLRQETLRLQGDPAAHPTAAAAASTSTTPTHGTSSSSPSSVPPSSSASSLSSSKDHTDCKPSQVGEGTLGSPEPEPVRDVDLNNQKQKDLELLESVLRSGAGGHDAQETWDGPGSNPAGSRSSSGLSRQERSRHLWEEVTTVEEDSSKLNALQLRLDESQKVLLKEREDKLALSKSIERLEAELSQWKLKYEELSKSKQEALKQLNLLKEMHQDELGRMSEDLEDELGARSSMDKKLAELRAEMERLQVENAAEWGRRERLETEKLALERDNKKLRAQVEDLEEQMSKKRRQAASALDTDLKAIQCELFEKNKELADLRHVHAKLKKQLQEKTAELTHANRRVESHDAEVKKLRLRVEELKKELGQAEDELDESHNQTRKLQRSLDEQVEQTENLQVQLEHLQSRLRRQQQSPGLFGKMRSTRFNPENTDGPNSDIDEEDEDLQLQIP</sequence>
<feature type="compositionally biased region" description="Polar residues" evidence="4">
    <location>
        <begin position="581"/>
        <end position="591"/>
    </location>
</feature>
<dbReference type="STRING" id="52670.A0A2I4ANB5"/>
<gene>
    <name evidence="7" type="primary">ccdc102a</name>
</gene>
<accession>A0A2I4ANB5</accession>
<evidence type="ECO:0000256" key="1">
    <source>
        <dbReference type="ARBA" id="ARBA00023054"/>
    </source>
</evidence>
<feature type="domain" description="Myosin tail" evidence="5">
    <location>
        <begin position="373"/>
        <end position="565"/>
    </location>
</feature>
<name>A0A2I4ANB5_AUSLI</name>
<feature type="compositionally biased region" description="Low complexity" evidence="4">
    <location>
        <begin position="41"/>
        <end position="58"/>
    </location>
</feature>
<evidence type="ECO:0000256" key="4">
    <source>
        <dbReference type="SAM" id="MobiDB-lite"/>
    </source>
</evidence>
<reference evidence="7" key="1">
    <citation type="submission" date="2025-08" db="UniProtKB">
        <authorList>
            <consortium name="RefSeq"/>
        </authorList>
    </citation>
    <scope>IDENTIFICATION</scope>
    <source>
        <strain evidence="7">Quisiro</strain>
        <tissue evidence="7">Liver</tissue>
    </source>
</reference>
<feature type="compositionally biased region" description="Basic and acidic residues" evidence="4">
    <location>
        <begin position="234"/>
        <end position="244"/>
    </location>
</feature>
<keyword evidence="1 3" id="KW-0175">Coiled coil</keyword>
<dbReference type="InParanoid" id="A0A2I4ANB5"/>
<dbReference type="PANTHER" id="PTHR46292">
    <property type="entry name" value="COILED-COIL DOMAIN-CONTAINING PROTEIN 102A"/>
    <property type="match status" value="1"/>
</dbReference>
<dbReference type="GeneID" id="106512952"/>
<feature type="region of interest" description="Disordered" evidence="4">
    <location>
        <begin position="260"/>
        <end position="291"/>
    </location>
</feature>
<evidence type="ECO:0000313" key="7">
    <source>
        <dbReference type="RefSeq" id="XP_013856973.1"/>
    </source>
</evidence>
<dbReference type="InterPro" id="IPR002928">
    <property type="entry name" value="Myosin_tail"/>
</dbReference>
<dbReference type="KEGG" id="alim:106512952"/>
<evidence type="ECO:0000313" key="6">
    <source>
        <dbReference type="Proteomes" id="UP000192220"/>
    </source>
</evidence>
<evidence type="ECO:0000256" key="3">
    <source>
        <dbReference type="SAM" id="Coils"/>
    </source>
</evidence>
<dbReference type="OrthoDB" id="5984396at2759"/>
<feature type="compositionally biased region" description="Acidic residues" evidence="4">
    <location>
        <begin position="594"/>
        <end position="607"/>
    </location>
</feature>
<keyword evidence="6" id="KW-1185">Reference proteome</keyword>
<organism evidence="6 7">
    <name type="scientific">Austrofundulus limnaeus</name>
    <name type="common">Annual killifish</name>
    <dbReference type="NCBI Taxonomy" id="52670"/>
    <lineage>
        <taxon>Eukaryota</taxon>
        <taxon>Metazoa</taxon>
        <taxon>Chordata</taxon>
        <taxon>Craniata</taxon>
        <taxon>Vertebrata</taxon>
        <taxon>Euteleostomi</taxon>
        <taxon>Actinopterygii</taxon>
        <taxon>Neopterygii</taxon>
        <taxon>Teleostei</taxon>
        <taxon>Neoteleostei</taxon>
        <taxon>Acanthomorphata</taxon>
        <taxon>Ovalentaria</taxon>
        <taxon>Atherinomorphae</taxon>
        <taxon>Cyprinodontiformes</taxon>
        <taxon>Rivulidae</taxon>
        <taxon>Austrofundulus</taxon>
    </lineage>
</organism>
<feature type="coiled-coil region" evidence="3">
    <location>
        <begin position="116"/>
        <end position="167"/>
    </location>
</feature>
<protein>
    <recommendedName>
        <fullName evidence="2">Coiled-coil domain-containing protein 102A</fullName>
    </recommendedName>
</protein>
<dbReference type="GO" id="GO:0016459">
    <property type="term" value="C:myosin complex"/>
    <property type="evidence" value="ECO:0007669"/>
    <property type="project" value="InterPro"/>
</dbReference>
<dbReference type="Proteomes" id="UP000192220">
    <property type="component" value="Unplaced"/>
</dbReference>
<dbReference type="Pfam" id="PF01576">
    <property type="entry name" value="Myosin_tail_1"/>
    <property type="match status" value="1"/>
</dbReference>
<feature type="compositionally biased region" description="Low complexity" evidence="4">
    <location>
        <begin position="17"/>
        <end position="27"/>
    </location>
</feature>
<dbReference type="PANTHER" id="PTHR46292:SF1">
    <property type="entry name" value="COILED-COIL DOMAIN-CONTAINING PROTEIN 102A"/>
    <property type="match status" value="1"/>
</dbReference>
<feature type="region of interest" description="Disordered" evidence="4">
    <location>
        <begin position="565"/>
        <end position="607"/>
    </location>
</feature>
<proteinExistence type="predicted"/>
<feature type="compositionally biased region" description="Low complexity" evidence="4">
    <location>
        <begin position="172"/>
        <end position="211"/>
    </location>
</feature>
<dbReference type="RefSeq" id="XP_013856973.1">
    <property type="nucleotide sequence ID" value="XM_014001519.1"/>
</dbReference>
<dbReference type="AlphaFoldDB" id="A0A2I4ANB5"/>
<dbReference type="Gene3D" id="1.10.287.1490">
    <property type="match status" value="1"/>
</dbReference>
<feature type="region of interest" description="Disordered" evidence="4">
    <location>
        <begin position="1"/>
        <end position="58"/>
    </location>
</feature>